<reference evidence="13 14" key="1">
    <citation type="submission" date="2019-04" db="EMBL/GenBank/DDBJ databases">
        <title>Thalassotalea guangxiensis sp. nov., isolated from sediment of the coastal wetland.</title>
        <authorList>
            <person name="Zheng S."/>
            <person name="Zhang D."/>
        </authorList>
    </citation>
    <scope>NUCLEOTIDE SEQUENCE [LARGE SCALE GENOMIC DNA]</scope>
    <source>
        <strain evidence="13 14">ZS-4</strain>
    </source>
</reference>
<dbReference type="GO" id="GO:0004515">
    <property type="term" value="F:nicotinate-nucleotide adenylyltransferase activity"/>
    <property type="evidence" value="ECO:0007669"/>
    <property type="project" value="UniProtKB-UniRule"/>
</dbReference>
<dbReference type="InterPro" id="IPR005248">
    <property type="entry name" value="NadD/NMNAT"/>
</dbReference>
<keyword evidence="8 11" id="KW-0067">ATP-binding</keyword>
<gene>
    <name evidence="11 13" type="primary">nadD</name>
    <name evidence="13" type="ORF">E8M12_14950</name>
</gene>
<keyword evidence="6 11" id="KW-0548">Nucleotidyltransferase</keyword>
<feature type="domain" description="Cytidyltransferase-like" evidence="12">
    <location>
        <begin position="9"/>
        <end position="184"/>
    </location>
</feature>
<comment type="pathway">
    <text evidence="2 11">Cofactor biosynthesis; NAD(+) biosynthesis; deamido-NAD(+) from nicotinate D-ribonucleotide: step 1/1.</text>
</comment>
<dbReference type="NCBIfam" id="TIGR00125">
    <property type="entry name" value="cyt_tran_rel"/>
    <property type="match status" value="1"/>
</dbReference>
<evidence type="ECO:0000256" key="7">
    <source>
        <dbReference type="ARBA" id="ARBA00022741"/>
    </source>
</evidence>
<dbReference type="Proteomes" id="UP000307999">
    <property type="component" value="Unassembled WGS sequence"/>
</dbReference>
<evidence type="ECO:0000313" key="13">
    <source>
        <dbReference type="EMBL" id="TKB43443.1"/>
    </source>
</evidence>
<dbReference type="AlphaFoldDB" id="A0A4V5NTX4"/>
<comment type="caution">
    <text evidence="13">The sequence shown here is derived from an EMBL/GenBank/DDBJ whole genome shotgun (WGS) entry which is preliminary data.</text>
</comment>
<dbReference type="RefSeq" id="WP_136737071.1">
    <property type="nucleotide sequence ID" value="NZ_SWDB01000038.1"/>
</dbReference>
<comment type="similarity">
    <text evidence="3 11">Belongs to the NadD family.</text>
</comment>
<dbReference type="Pfam" id="PF01467">
    <property type="entry name" value="CTP_transf_like"/>
    <property type="match status" value="1"/>
</dbReference>
<dbReference type="Gene3D" id="3.40.50.620">
    <property type="entry name" value="HUPs"/>
    <property type="match status" value="1"/>
</dbReference>
<dbReference type="SUPFAM" id="SSF52374">
    <property type="entry name" value="Nucleotidylyl transferase"/>
    <property type="match status" value="1"/>
</dbReference>
<dbReference type="GO" id="GO:0009435">
    <property type="term" value="P:NAD+ biosynthetic process"/>
    <property type="evidence" value="ECO:0007669"/>
    <property type="project" value="UniProtKB-UniRule"/>
</dbReference>
<evidence type="ECO:0000256" key="1">
    <source>
        <dbReference type="ARBA" id="ARBA00002324"/>
    </source>
</evidence>
<proteinExistence type="inferred from homology"/>
<dbReference type="PANTHER" id="PTHR39321:SF3">
    <property type="entry name" value="PHOSPHOPANTETHEINE ADENYLYLTRANSFERASE"/>
    <property type="match status" value="1"/>
</dbReference>
<dbReference type="CDD" id="cd02165">
    <property type="entry name" value="NMNAT"/>
    <property type="match status" value="1"/>
</dbReference>
<evidence type="ECO:0000313" key="14">
    <source>
        <dbReference type="Proteomes" id="UP000307999"/>
    </source>
</evidence>
<evidence type="ECO:0000259" key="12">
    <source>
        <dbReference type="Pfam" id="PF01467"/>
    </source>
</evidence>
<evidence type="ECO:0000256" key="11">
    <source>
        <dbReference type="HAMAP-Rule" id="MF_00244"/>
    </source>
</evidence>
<name>A0A4V5NTX4_9GAMM</name>
<accession>A0A4V5NTX4</accession>
<dbReference type="InterPro" id="IPR004821">
    <property type="entry name" value="Cyt_trans-like"/>
</dbReference>
<organism evidence="13 14">
    <name type="scientific">Thalassotalea mangrovi</name>
    <dbReference type="NCBI Taxonomy" id="2572245"/>
    <lineage>
        <taxon>Bacteria</taxon>
        <taxon>Pseudomonadati</taxon>
        <taxon>Pseudomonadota</taxon>
        <taxon>Gammaproteobacteria</taxon>
        <taxon>Alteromonadales</taxon>
        <taxon>Colwelliaceae</taxon>
        <taxon>Thalassotalea</taxon>
    </lineage>
</organism>
<dbReference type="EMBL" id="SWDB01000038">
    <property type="protein sequence ID" value="TKB43443.1"/>
    <property type="molecule type" value="Genomic_DNA"/>
</dbReference>
<dbReference type="NCBIfam" id="TIGR00482">
    <property type="entry name" value="nicotinate (nicotinamide) nucleotide adenylyltransferase"/>
    <property type="match status" value="1"/>
</dbReference>
<dbReference type="NCBIfam" id="NF000840">
    <property type="entry name" value="PRK00071.1-3"/>
    <property type="match status" value="1"/>
</dbReference>
<evidence type="ECO:0000256" key="10">
    <source>
        <dbReference type="ARBA" id="ARBA00048721"/>
    </source>
</evidence>
<evidence type="ECO:0000256" key="8">
    <source>
        <dbReference type="ARBA" id="ARBA00022840"/>
    </source>
</evidence>
<protein>
    <recommendedName>
        <fullName evidence="11">Probable nicotinate-nucleotide adenylyltransferase</fullName>
        <ecNumber evidence="11">2.7.7.18</ecNumber>
    </recommendedName>
    <alternativeName>
        <fullName evidence="11">Deamido-NAD(+) diphosphorylase</fullName>
    </alternativeName>
    <alternativeName>
        <fullName evidence="11">Deamido-NAD(+) pyrophosphorylase</fullName>
    </alternativeName>
    <alternativeName>
        <fullName evidence="11">Nicotinate mononucleotide adenylyltransferase</fullName>
        <shortName evidence="11">NaMN adenylyltransferase</shortName>
    </alternativeName>
</protein>
<sequence length="211" mass="24190">MTEKSELGIFGGTFDPIHYGHIKPVQEAAKKLSIAKVYLLPNQQPVHKPNASADSDQRLAMLRLVCAEYPMFSLDTRELERPEKSYSLLTLQELVAQHPGRRIYFFIGMDSLNTLPDWYQSERLFDYCHFVVTRRPGHPLAPAVQSKFAHRIIETPQQPPKNETGNILIFDTNQVDVSSTRIRQYLRQQCSIEQLMPAAVAAYINAEKLYQ</sequence>
<comment type="function">
    <text evidence="1 11">Catalyzes the reversible adenylation of nicotinate mononucleotide (NaMN) to nicotinic acid adenine dinucleotide (NaAD).</text>
</comment>
<keyword evidence="5 11" id="KW-0808">Transferase</keyword>
<dbReference type="PANTHER" id="PTHR39321">
    <property type="entry name" value="NICOTINATE-NUCLEOTIDE ADENYLYLTRANSFERASE-RELATED"/>
    <property type="match status" value="1"/>
</dbReference>
<keyword evidence="7 11" id="KW-0547">Nucleotide-binding</keyword>
<keyword evidence="4 11" id="KW-0662">Pyridine nucleotide biosynthesis</keyword>
<dbReference type="GO" id="GO:0005524">
    <property type="term" value="F:ATP binding"/>
    <property type="evidence" value="ECO:0007669"/>
    <property type="project" value="UniProtKB-KW"/>
</dbReference>
<dbReference type="UniPathway" id="UPA00253">
    <property type="reaction ID" value="UER00332"/>
</dbReference>
<keyword evidence="9 11" id="KW-0520">NAD</keyword>
<dbReference type="OrthoDB" id="5295945at2"/>
<evidence type="ECO:0000256" key="6">
    <source>
        <dbReference type="ARBA" id="ARBA00022695"/>
    </source>
</evidence>
<dbReference type="InterPro" id="IPR014729">
    <property type="entry name" value="Rossmann-like_a/b/a_fold"/>
</dbReference>
<dbReference type="HAMAP" id="MF_00244">
    <property type="entry name" value="NaMN_adenylyltr"/>
    <property type="match status" value="1"/>
</dbReference>
<dbReference type="NCBIfam" id="NF000839">
    <property type="entry name" value="PRK00071.1-1"/>
    <property type="match status" value="1"/>
</dbReference>
<keyword evidence="14" id="KW-1185">Reference proteome</keyword>
<comment type="catalytic activity">
    <reaction evidence="10 11">
        <text>nicotinate beta-D-ribonucleotide + ATP + H(+) = deamido-NAD(+) + diphosphate</text>
        <dbReference type="Rhea" id="RHEA:22860"/>
        <dbReference type="ChEBI" id="CHEBI:15378"/>
        <dbReference type="ChEBI" id="CHEBI:30616"/>
        <dbReference type="ChEBI" id="CHEBI:33019"/>
        <dbReference type="ChEBI" id="CHEBI:57502"/>
        <dbReference type="ChEBI" id="CHEBI:58437"/>
        <dbReference type="EC" id="2.7.7.18"/>
    </reaction>
</comment>
<evidence type="ECO:0000256" key="3">
    <source>
        <dbReference type="ARBA" id="ARBA00009014"/>
    </source>
</evidence>
<dbReference type="EC" id="2.7.7.18" evidence="11"/>
<evidence type="ECO:0000256" key="2">
    <source>
        <dbReference type="ARBA" id="ARBA00005019"/>
    </source>
</evidence>
<evidence type="ECO:0000256" key="4">
    <source>
        <dbReference type="ARBA" id="ARBA00022642"/>
    </source>
</evidence>
<evidence type="ECO:0000256" key="5">
    <source>
        <dbReference type="ARBA" id="ARBA00022679"/>
    </source>
</evidence>
<evidence type="ECO:0000256" key="9">
    <source>
        <dbReference type="ARBA" id="ARBA00023027"/>
    </source>
</evidence>